<comment type="caution">
    <text evidence="3">The sequence shown here is derived from an EMBL/GenBank/DDBJ whole genome shotgun (WGS) entry which is preliminary data.</text>
</comment>
<dbReference type="InterPro" id="IPR028096">
    <property type="entry name" value="EfeO_Cupredoxin"/>
</dbReference>
<dbReference type="SUPFAM" id="SSF49503">
    <property type="entry name" value="Cupredoxins"/>
    <property type="match status" value="1"/>
</dbReference>
<evidence type="ECO:0000313" key="3">
    <source>
        <dbReference type="EMBL" id="MDQ0189567.1"/>
    </source>
</evidence>
<dbReference type="Pfam" id="PF13473">
    <property type="entry name" value="Cupredoxin_1"/>
    <property type="match status" value="1"/>
</dbReference>
<dbReference type="InterPro" id="IPR008972">
    <property type="entry name" value="Cupredoxin"/>
</dbReference>
<sequence>MKRWTIRTLPAALTVGAAFAGVLWPAAPTQAQPQSRTVNVTITDSGFIPNQVLALVNAPITLNITNQGHQVHEFAIPYYRIYTADLQPGQKSTVSFSPWTAGQFDMISDPSGTNQPEFTGKFIVTDQK</sequence>
<evidence type="ECO:0000313" key="4">
    <source>
        <dbReference type="Proteomes" id="UP001232973"/>
    </source>
</evidence>
<evidence type="ECO:0000259" key="2">
    <source>
        <dbReference type="Pfam" id="PF13473"/>
    </source>
</evidence>
<proteinExistence type="predicted"/>
<name>A0ABT9XGZ4_9BACL</name>
<feature type="signal peptide" evidence="1">
    <location>
        <begin position="1"/>
        <end position="20"/>
    </location>
</feature>
<reference evidence="3 4" key="1">
    <citation type="submission" date="2023-07" db="EMBL/GenBank/DDBJ databases">
        <title>Genomic Encyclopedia of Type Strains, Phase IV (KMG-IV): sequencing the most valuable type-strain genomes for metagenomic binning, comparative biology and taxonomic classification.</title>
        <authorList>
            <person name="Goeker M."/>
        </authorList>
    </citation>
    <scope>NUCLEOTIDE SEQUENCE [LARGE SCALE GENOMIC DNA]</scope>
    <source>
        <strain evidence="3 4">DSM 4006</strain>
    </source>
</reference>
<dbReference type="RefSeq" id="WP_274456367.1">
    <property type="nucleotide sequence ID" value="NZ_CP067097.1"/>
</dbReference>
<feature type="chain" id="PRO_5046195016" evidence="1">
    <location>
        <begin position="21"/>
        <end position="128"/>
    </location>
</feature>
<evidence type="ECO:0000256" key="1">
    <source>
        <dbReference type="SAM" id="SignalP"/>
    </source>
</evidence>
<dbReference type="EMBL" id="JAUSTP010000008">
    <property type="protein sequence ID" value="MDQ0189567.1"/>
    <property type="molecule type" value="Genomic_DNA"/>
</dbReference>
<dbReference type="Proteomes" id="UP001232973">
    <property type="component" value="Unassembled WGS sequence"/>
</dbReference>
<organism evidence="3 4">
    <name type="scientific">Alicyclobacillus cycloheptanicus</name>
    <dbReference type="NCBI Taxonomy" id="1457"/>
    <lineage>
        <taxon>Bacteria</taxon>
        <taxon>Bacillati</taxon>
        <taxon>Bacillota</taxon>
        <taxon>Bacilli</taxon>
        <taxon>Bacillales</taxon>
        <taxon>Alicyclobacillaceae</taxon>
        <taxon>Alicyclobacillus</taxon>
    </lineage>
</organism>
<gene>
    <name evidence="3" type="ORF">J2S03_001399</name>
</gene>
<keyword evidence="4" id="KW-1185">Reference proteome</keyword>
<keyword evidence="1" id="KW-0732">Signal</keyword>
<protein>
    <submittedName>
        <fullName evidence="3">Heme/copper-type cytochrome/quinol oxidase subunit 2</fullName>
    </submittedName>
</protein>
<dbReference type="Gene3D" id="2.60.40.420">
    <property type="entry name" value="Cupredoxins - blue copper proteins"/>
    <property type="match status" value="1"/>
</dbReference>
<accession>A0ABT9XGZ4</accession>
<feature type="domain" description="EfeO-type cupredoxin-like" evidence="2">
    <location>
        <begin position="18"/>
        <end position="124"/>
    </location>
</feature>